<proteinExistence type="predicted"/>
<evidence type="ECO:0000313" key="2">
    <source>
        <dbReference type="EMBL" id="CAA9326458.1"/>
    </source>
</evidence>
<dbReference type="AlphaFoldDB" id="A0A6J4LAB5"/>
<evidence type="ECO:0000256" key="1">
    <source>
        <dbReference type="SAM" id="MobiDB-lite"/>
    </source>
</evidence>
<feature type="region of interest" description="Disordered" evidence="1">
    <location>
        <begin position="1"/>
        <end position="38"/>
    </location>
</feature>
<name>A0A6J4LAB5_9BACT</name>
<accession>A0A6J4LAB5</accession>
<protein>
    <submittedName>
        <fullName evidence="2">Uncharacterized protein</fullName>
    </submittedName>
</protein>
<organism evidence="2">
    <name type="scientific">uncultured Gemmatimonadaceae bacterium</name>
    <dbReference type="NCBI Taxonomy" id="246130"/>
    <lineage>
        <taxon>Bacteria</taxon>
        <taxon>Pseudomonadati</taxon>
        <taxon>Gemmatimonadota</taxon>
        <taxon>Gemmatimonadia</taxon>
        <taxon>Gemmatimonadales</taxon>
        <taxon>Gemmatimonadaceae</taxon>
        <taxon>environmental samples</taxon>
    </lineage>
</organism>
<feature type="non-terminal residue" evidence="2">
    <location>
        <position position="38"/>
    </location>
</feature>
<dbReference type="EMBL" id="CADCTU010000520">
    <property type="protein sequence ID" value="CAA9326458.1"/>
    <property type="molecule type" value="Genomic_DNA"/>
</dbReference>
<feature type="non-terminal residue" evidence="2">
    <location>
        <position position="1"/>
    </location>
</feature>
<sequence>DPRDRPPASPPRPRGRRGPRAAPTHVTRRRRPAAAVAL</sequence>
<gene>
    <name evidence="2" type="ORF">AVDCRST_MAG11-2252</name>
</gene>
<reference evidence="2" key="1">
    <citation type="submission" date="2020-02" db="EMBL/GenBank/DDBJ databases">
        <authorList>
            <person name="Meier V. D."/>
        </authorList>
    </citation>
    <scope>NUCLEOTIDE SEQUENCE</scope>
    <source>
        <strain evidence="2">AVDCRST_MAG11</strain>
    </source>
</reference>